<name>A0A0F9LAM2_9ZZZZ</name>
<reference evidence="1" key="1">
    <citation type="journal article" date="2015" name="Nature">
        <title>Complex archaea that bridge the gap between prokaryotes and eukaryotes.</title>
        <authorList>
            <person name="Spang A."/>
            <person name="Saw J.H."/>
            <person name="Jorgensen S.L."/>
            <person name="Zaremba-Niedzwiedzka K."/>
            <person name="Martijn J."/>
            <person name="Lind A.E."/>
            <person name="van Eijk R."/>
            <person name="Schleper C."/>
            <person name="Guy L."/>
            <person name="Ettema T.J."/>
        </authorList>
    </citation>
    <scope>NUCLEOTIDE SEQUENCE</scope>
</reference>
<comment type="caution">
    <text evidence="1">The sequence shown here is derived from an EMBL/GenBank/DDBJ whole genome shotgun (WGS) entry which is preliminary data.</text>
</comment>
<evidence type="ECO:0000313" key="1">
    <source>
        <dbReference type="EMBL" id="KKM24630.1"/>
    </source>
</evidence>
<gene>
    <name evidence="1" type="ORF">LCGC14_1603180</name>
</gene>
<organism evidence="1">
    <name type="scientific">marine sediment metagenome</name>
    <dbReference type="NCBI Taxonomy" id="412755"/>
    <lineage>
        <taxon>unclassified sequences</taxon>
        <taxon>metagenomes</taxon>
        <taxon>ecological metagenomes</taxon>
    </lineage>
</organism>
<sequence length="110" mass="13096">MRDRRTIIIKSPQLRKIRNGLRDILLTAVRLEWKKIFDEMNKISRYSDGTKKSVKNMSLTEEAHFRRLQNKQSKLRNIADRSICKCITCGKGDRDMTYNKAYDSWYCTEC</sequence>
<proteinExistence type="predicted"/>
<dbReference type="EMBL" id="LAZR01012885">
    <property type="protein sequence ID" value="KKM24630.1"/>
    <property type="molecule type" value="Genomic_DNA"/>
</dbReference>
<accession>A0A0F9LAM2</accession>
<dbReference type="AlphaFoldDB" id="A0A0F9LAM2"/>
<protein>
    <submittedName>
        <fullName evidence="1">Uncharacterized protein</fullName>
    </submittedName>
</protein>